<dbReference type="RefSeq" id="WP_176067400.1">
    <property type="nucleotide sequence ID" value="NZ_JABWMJ010000002.1"/>
</dbReference>
<sequence>MPRYQRNFLTAVICRVDFERLPVLGAAERPPLSLAIGELFPALTTKPNTELAVSVGPSGTHVSQKTPSTIYEHRRAGEEFPFVALSSEHIALEYRKGYQDYLSFRSEIAHVMRALLEQHPTLIANRVGLRYINQIVFPTGAPLDWNGLINPELVASVSAGLPGGMKLARSLHQMQSFNDEVTLTSTYGASNPDYPGELVRRHFVLDFDASRTRVACSDLIEAIGRLNAACEDAFERSICDELRNIMGRIDD</sequence>
<accession>A0A7Y6NLP4</accession>
<dbReference type="Proteomes" id="UP000529637">
    <property type="component" value="Unassembled WGS sequence"/>
</dbReference>
<evidence type="ECO:0000313" key="1">
    <source>
        <dbReference type="EMBL" id="NUZ05503.1"/>
    </source>
</evidence>
<protein>
    <submittedName>
        <fullName evidence="1">TIGR04255 family protein</fullName>
    </submittedName>
</protein>
<gene>
    <name evidence="1" type="ORF">HQN59_06975</name>
</gene>
<dbReference type="NCBIfam" id="TIGR04255">
    <property type="entry name" value="sporadTIGR04255"/>
    <property type="match status" value="1"/>
</dbReference>
<dbReference type="InterPro" id="IPR026349">
    <property type="entry name" value="CHP04255"/>
</dbReference>
<keyword evidence="2" id="KW-1185">Reference proteome</keyword>
<evidence type="ECO:0000313" key="2">
    <source>
        <dbReference type="Proteomes" id="UP000529637"/>
    </source>
</evidence>
<dbReference type="EMBL" id="JABWMJ010000002">
    <property type="protein sequence ID" value="NUZ05503.1"/>
    <property type="molecule type" value="Genomic_DNA"/>
</dbReference>
<organism evidence="1 2">
    <name type="scientific">Piscinibacter koreensis</name>
    <dbReference type="NCBI Taxonomy" id="2742824"/>
    <lineage>
        <taxon>Bacteria</taxon>
        <taxon>Pseudomonadati</taxon>
        <taxon>Pseudomonadota</taxon>
        <taxon>Betaproteobacteria</taxon>
        <taxon>Burkholderiales</taxon>
        <taxon>Sphaerotilaceae</taxon>
        <taxon>Piscinibacter</taxon>
    </lineage>
</organism>
<comment type="caution">
    <text evidence="1">The sequence shown here is derived from an EMBL/GenBank/DDBJ whole genome shotgun (WGS) entry which is preliminary data.</text>
</comment>
<name>A0A7Y6NLP4_9BURK</name>
<proteinExistence type="predicted"/>
<reference evidence="1 2" key="1">
    <citation type="submission" date="2020-06" db="EMBL/GenBank/DDBJ databases">
        <title>Schlegella sp. ID0723 isolated from air conditioner.</title>
        <authorList>
            <person name="Kim D.Y."/>
            <person name="Kim D.-U."/>
        </authorList>
    </citation>
    <scope>NUCLEOTIDE SEQUENCE [LARGE SCALE GENOMIC DNA]</scope>
    <source>
        <strain evidence="1 2">ID0723</strain>
    </source>
</reference>
<dbReference type="AlphaFoldDB" id="A0A7Y6NLP4"/>